<organism evidence="1 2">
    <name type="scientific">Vibrio parahaemolyticus</name>
    <dbReference type="NCBI Taxonomy" id="670"/>
    <lineage>
        <taxon>Bacteria</taxon>
        <taxon>Pseudomonadati</taxon>
        <taxon>Pseudomonadota</taxon>
        <taxon>Gammaproteobacteria</taxon>
        <taxon>Vibrionales</taxon>
        <taxon>Vibrionaceae</taxon>
        <taxon>Vibrio</taxon>
    </lineage>
</organism>
<dbReference type="RefSeq" id="WP_311020442.1">
    <property type="nucleotide sequence ID" value="NZ_JAUHGG010000003.1"/>
</dbReference>
<gene>
    <name evidence="1" type="ORF">QX249_12770</name>
</gene>
<evidence type="ECO:0000313" key="1">
    <source>
        <dbReference type="EMBL" id="MDS1821538.1"/>
    </source>
</evidence>
<protein>
    <submittedName>
        <fullName evidence="1">Uncharacterized protein</fullName>
    </submittedName>
</protein>
<accession>A0AAW8PZ60</accession>
<dbReference type="EMBL" id="JAUHGG010000003">
    <property type="protein sequence ID" value="MDS1821538.1"/>
    <property type="molecule type" value="Genomic_DNA"/>
</dbReference>
<comment type="caution">
    <text evidence="1">The sequence shown here is derived from an EMBL/GenBank/DDBJ whole genome shotgun (WGS) entry which is preliminary data.</text>
</comment>
<proteinExistence type="predicted"/>
<sequence>MYIQITTGFSDLNLLVKASDDDIEIVGQMHDHHDGCSDSFEQFFAPIIADIKSQGETIAYASPSLDQIIKATDPNLRGIDITDEHVADAVIELHKKGMLHMGSEAQAALDSYNAIVRNYDISLLGYSPSEGYEIAKSNGFTNDFFKNTLHASSAIWSAAISGNQIDFKVEEPKTSIKMKP</sequence>
<evidence type="ECO:0000313" key="2">
    <source>
        <dbReference type="Proteomes" id="UP001253193"/>
    </source>
</evidence>
<reference evidence="1" key="1">
    <citation type="submission" date="2023-06" db="EMBL/GenBank/DDBJ databases">
        <title>Genomic Diversity of Vibrio spp. and Metagenomic Analysis of Pathogens in Florida Gulf Coastal Waters Following Hurricane Ian.</title>
        <authorList>
            <person name="Brumfield K.D."/>
        </authorList>
    </citation>
    <scope>NUCLEOTIDE SEQUENCE</scope>
    <source>
        <strain evidence="1">WBS2B-138</strain>
    </source>
</reference>
<name>A0AAW8PZ60_VIBPH</name>
<dbReference type="Proteomes" id="UP001253193">
    <property type="component" value="Unassembled WGS sequence"/>
</dbReference>
<dbReference type="AlphaFoldDB" id="A0AAW8PZ60"/>